<proteinExistence type="predicted"/>
<gene>
    <name evidence="1" type="ORF">LP422_02620</name>
</gene>
<evidence type="ECO:0000313" key="2">
    <source>
        <dbReference type="Proteomes" id="UP001059663"/>
    </source>
</evidence>
<dbReference type="Proteomes" id="UP001059663">
    <property type="component" value="Chromosome"/>
</dbReference>
<accession>A0AC61U845</accession>
<organism evidence="1 2">
    <name type="scientific">Janibacter limosus</name>
    <dbReference type="NCBI Taxonomy" id="53458"/>
    <lineage>
        <taxon>Bacteria</taxon>
        <taxon>Bacillati</taxon>
        <taxon>Actinomycetota</taxon>
        <taxon>Actinomycetes</taxon>
        <taxon>Micrococcales</taxon>
        <taxon>Intrasporangiaceae</taxon>
        <taxon>Janibacter</taxon>
    </lineage>
</organism>
<sequence length="81" mass="8363">MITLESVTIALLGAVLGIVLGVVAGVAIQRSLVDDGITELAIPWVQMLVFVGLAGIIGVLAALLPARRAARMDVLRAISTE</sequence>
<reference evidence="1" key="1">
    <citation type="submission" date="2021-11" db="EMBL/GenBank/DDBJ databases">
        <title>Study of the species diversity of bacterial strains isolated from a unique natural object - Shulgan-Tash cave (Bashkiria).</title>
        <authorList>
            <person name="Sazanova A.L."/>
            <person name="Chirak E.R."/>
            <person name="Safronova V.I."/>
        </authorList>
    </citation>
    <scope>NUCLEOTIDE SEQUENCE</scope>
    <source>
        <strain evidence="1">P1</strain>
    </source>
</reference>
<protein>
    <submittedName>
        <fullName evidence="1">FtsX-like permease family protein</fullName>
    </submittedName>
</protein>
<dbReference type="EMBL" id="CP087977">
    <property type="protein sequence ID" value="UUZ46217.1"/>
    <property type="molecule type" value="Genomic_DNA"/>
</dbReference>
<evidence type="ECO:0000313" key="1">
    <source>
        <dbReference type="EMBL" id="UUZ46217.1"/>
    </source>
</evidence>
<name>A0AC61U845_9MICO</name>